<evidence type="ECO:0000256" key="9">
    <source>
        <dbReference type="ARBA" id="ARBA00022679"/>
    </source>
</evidence>
<evidence type="ECO:0000256" key="17">
    <source>
        <dbReference type="SAM" id="Coils"/>
    </source>
</evidence>
<keyword evidence="8" id="KW-0597">Phosphoprotein</keyword>
<reference evidence="20" key="2">
    <citation type="submission" date="2020-05" db="UniProtKB">
        <authorList>
            <consortium name="EnsemblMetazoa"/>
        </authorList>
    </citation>
    <scope>IDENTIFICATION</scope>
    <source>
        <strain evidence="20">maculatus3</strain>
    </source>
</reference>
<keyword evidence="7" id="KW-0963">Cytoplasm</keyword>
<dbReference type="Pfam" id="PF10408">
    <property type="entry name" value="Ufd2P_core"/>
    <property type="match status" value="1"/>
</dbReference>
<dbReference type="PANTHER" id="PTHR13931:SF2">
    <property type="entry name" value="UBIQUITIN CONJUGATION FACTOR E4 B"/>
    <property type="match status" value="1"/>
</dbReference>
<evidence type="ECO:0000256" key="10">
    <source>
        <dbReference type="ARBA" id="ARBA00022786"/>
    </source>
</evidence>
<feature type="compositionally biased region" description="Polar residues" evidence="18">
    <location>
        <begin position="88"/>
        <end position="99"/>
    </location>
</feature>
<evidence type="ECO:0000256" key="8">
    <source>
        <dbReference type="ARBA" id="ARBA00022553"/>
    </source>
</evidence>
<feature type="compositionally biased region" description="Low complexity" evidence="18">
    <location>
        <begin position="468"/>
        <end position="486"/>
    </location>
</feature>
<dbReference type="EnsemblMetazoa" id="AMAM009273-RA">
    <property type="protein sequence ID" value="AMAM009273-PA"/>
    <property type="gene ID" value="AMAM009273"/>
</dbReference>
<evidence type="ECO:0000256" key="11">
    <source>
        <dbReference type="ARBA" id="ARBA00022990"/>
    </source>
</evidence>
<evidence type="ECO:0000256" key="7">
    <source>
        <dbReference type="ARBA" id="ARBA00022490"/>
    </source>
</evidence>
<name>A0A182SLQ7_9DIPT</name>
<comment type="function">
    <text evidence="13">Ubiquitin-protein ligase that probably functions as an E3 ligase in conjunction with specific E1 and E2 ligases. May also function as an E4 ligase mediating the assembly of polyubiquitin chains on substrates ubiquitinated by another E3 ubiquitin ligase. May regulate myosin assembly in striated muscles together with STUB1 and VCP/p97 by targeting myosin chaperone UNC45B for proteasomal degradation.</text>
</comment>
<feature type="domain" description="U-box" evidence="19">
    <location>
        <begin position="1235"/>
        <end position="1308"/>
    </location>
</feature>
<dbReference type="FunFam" id="3.30.40.10:FF:000060">
    <property type="entry name" value="ubiquitin conjugation factor E4 B"/>
    <property type="match status" value="1"/>
</dbReference>
<dbReference type="EC" id="2.3.2.27" evidence="6"/>
<evidence type="ECO:0000256" key="13">
    <source>
        <dbReference type="ARBA" id="ARBA00056267"/>
    </source>
</evidence>
<dbReference type="PANTHER" id="PTHR13931">
    <property type="entry name" value="UBIQUITINATION FACTOR E4"/>
    <property type="match status" value="1"/>
</dbReference>
<dbReference type="UniPathway" id="UPA00143"/>
<dbReference type="InterPro" id="IPR003613">
    <property type="entry name" value="Ubox_domain"/>
</dbReference>
<comment type="similarity">
    <text evidence="5">Belongs to the ubiquitin conjugation factor E4 family.</text>
</comment>
<dbReference type="InterPro" id="IPR019474">
    <property type="entry name" value="Ub_conjug_fac_E4_core"/>
</dbReference>
<evidence type="ECO:0000313" key="20">
    <source>
        <dbReference type="EnsemblMetazoa" id="AMAM009273-PA"/>
    </source>
</evidence>
<feature type="region of interest" description="Disordered" evidence="18">
    <location>
        <begin position="466"/>
        <end position="486"/>
    </location>
</feature>
<evidence type="ECO:0000256" key="14">
    <source>
        <dbReference type="ARBA" id="ARBA00072779"/>
    </source>
</evidence>
<feature type="compositionally biased region" description="Low complexity" evidence="18">
    <location>
        <begin position="44"/>
        <end position="53"/>
    </location>
</feature>
<dbReference type="CDD" id="cd16658">
    <property type="entry name" value="RING-Ubox_UBE4B"/>
    <property type="match status" value="1"/>
</dbReference>
<proteinExistence type="inferred from homology"/>
<evidence type="ECO:0000256" key="16">
    <source>
        <dbReference type="ARBA" id="ARBA00083610"/>
    </source>
</evidence>
<evidence type="ECO:0000256" key="2">
    <source>
        <dbReference type="ARBA" id="ARBA00004123"/>
    </source>
</evidence>
<evidence type="ECO:0000313" key="21">
    <source>
        <dbReference type="Proteomes" id="UP000075901"/>
    </source>
</evidence>
<evidence type="ECO:0000256" key="5">
    <source>
        <dbReference type="ARBA" id="ARBA00007434"/>
    </source>
</evidence>
<evidence type="ECO:0000259" key="19">
    <source>
        <dbReference type="PROSITE" id="PS51698"/>
    </source>
</evidence>
<dbReference type="InterPro" id="IPR013083">
    <property type="entry name" value="Znf_RING/FYVE/PHD"/>
</dbReference>
<dbReference type="GO" id="GO:0000151">
    <property type="term" value="C:ubiquitin ligase complex"/>
    <property type="evidence" value="ECO:0007669"/>
    <property type="project" value="InterPro"/>
</dbReference>
<feature type="compositionally biased region" description="Basic residues" evidence="18">
    <location>
        <begin position="29"/>
        <end position="38"/>
    </location>
</feature>
<protein>
    <recommendedName>
        <fullName evidence="14">Ubiquitin conjugation factor E4 B</fullName>
        <ecNumber evidence="6">2.3.2.27</ecNumber>
    </recommendedName>
    <alternativeName>
        <fullName evidence="16">RING-type E3 ubiquitin transferase E4 B</fullName>
    </alternativeName>
    <alternativeName>
        <fullName evidence="15">Ubiquitin fusion degradation protein 2</fullName>
    </alternativeName>
</protein>
<evidence type="ECO:0000256" key="3">
    <source>
        <dbReference type="ARBA" id="ARBA00004496"/>
    </source>
</evidence>
<feature type="compositionally biased region" description="Low complexity" evidence="18">
    <location>
        <begin position="107"/>
        <end position="129"/>
    </location>
</feature>
<dbReference type="GO" id="GO:0006511">
    <property type="term" value="P:ubiquitin-dependent protein catabolic process"/>
    <property type="evidence" value="ECO:0007669"/>
    <property type="project" value="InterPro"/>
</dbReference>
<evidence type="ECO:0000256" key="4">
    <source>
        <dbReference type="ARBA" id="ARBA00004906"/>
    </source>
</evidence>
<dbReference type="GO" id="GO:0034450">
    <property type="term" value="F:ubiquitin-ubiquitin ligase activity"/>
    <property type="evidence" value="ECO:0007669"/>
    <property type="project" value="InterPro"/>
</dbReference>
<comment type="pathway">
    <text evidence="4">Protein modification; protein ubiquitination.</text>
</comment>
<accession>A0A182SLQ7</accession>
<feature type="region of interest" description="Disordered" evidence="18">
    <location>
        <begin position="174"/>
        <end position="244"/>
    </location>
</feature>
<dbReference type="GO" id="GO:0005737">
    <property type="term" value="C:cytoplasm"/>
    <property type="evidence" value="ECO:0007669"/>
    <property type="project" value="UniProtKB-SubCell"/>
</dbReference>
<dbReference type="Proteomes" id="UP000075901">
    <property type="component" value="Unassembled WGS sequence"/>
</dbReference>
<feature type="coiled-coil region" evidence="17">
    <location>
        <begin position="780"/>
        <end position="807"/>
    </location>
</feature>
<dbReference type="VEuPathDB" id="VectorBase:AMAM009273"/>
<dbReference type="GO" id="GO:0000209">
    <property type="term" value="P:protein polyubiquitination"/>
    <property type="evidence" value="ECO:0007669"/>
    <property type="project" value="TreeGrafter"/>
</dbReference>
<organism evidence="20 21">
    <name type="scientific">Anopheles maculatus</name>
    <dbReference type="NCBI Taxonomy" id="74869"/>
    <lineage>
        <taxon>Eukaryota</taxon>
        <taxon>Metazoa</taxon>
        <taxon>Ecdysozoa</taxon>
        <taxon>Arthropoda</taxon>
        <taxon>Hexapoda</taxon>
        <taxon>Insecta</taxon>
        <taxon>Pterygota</taxon>
        <taxon>Neoptera</taxon>
        <taxon>Endopterygota</taxon>
        <taxon>Diptera</taxon>
        <taxon>Nematocera</taxon>
        <taxon>Culicoidea</taxon>
        <taxon>Culicidae</taxon>
        <taxon>Anophelinae</taxon>
        <taxon>Anopheles</taxon>
        <taxon>Anopheles maculatus group</taxon>
    </lineage>
</organism>
<feature type="region of interest" description="Disordered" evidence="18">
    <location>
        <begin position="1"/>
        <end position="129"/>
    </location>
</feature>
<evidence type="ECO:0000256" key="6">
    <source>
        <dbReference type="ARBA" id="ARBA00012483"/>
    </source>
</evidence>
<dbReference type="SMART" id="SM00504">
    <property type="entry name" value="Ubox"/>
    <property type="match status" value="1"/>
</dbReference>
<keyword evidence="12" id="KW-0539">Nucleus</keyword>
<keyword evidence="17" id="KW-0175">Coiled coil</keyword>
<reference evidence="21" key="1">
    <citation type="submission" date="2013-09" db="EMBL/GenBank/DDBJ databases">
        <title>The Genome Sequence of Anopheles maculatus species B.</title>
        <authorList>
            <consortium name="The Broad Institute Genomics Platform"/>
            <person name="Neafsey D.E."/>
            <person name="Besansky N."/>
            <person name="Howell P."/>
            <person name="Walton C."/>
            <person name="Young S.K."/>
            <person name="Zeng Q."/>
            <person name="Gargeya S."/>
            <person name="Fitzgerald M."/>
            <person name="Haas B."/>
            <person name="Abouelleil A."/>
            <person name="Allen A.W."/>
            <person name="Alvarado L."/>
            <person name="Arachchi H.M."/>
            <person name="Berlin A.M."/>
            <person name="Chapman S.B."/>
            <person name="Gainer-Dewar J."/>
            <person name="Goldberg J."/>
            <person name="Griggs A."/>
            <person name="Gujja S."/>
            <person name="Hansen M."/>
            <person name="Howarth C."/>
            <person name="Imamovic A."/>
            <person name="Ireland A."/>
            <person name="Larimer J."/>
            <person name="McCowan C."/>
            <person name="Murphy C."/>
            <person name="Pearson M."/>
            <person name="Poon T.W."/>
            <person name="Priest M."/>
            <person name="Roberts A."/>
            <person name="Saif S."/>
            <person name="Shea T."/>
            <person name="Sisk P."/>
            <person name="Sykes S."/>
            <person name="Wortman J."/>
            <person name="Nusbaum C."/>
            <person name="Birren B."/>
        </authorList>
    </citation>
    <scope>NUCLEOTIDE SEQUENCE [LARGE SCALE GENOMIC DNA]</scope>
    <source>
        <strain evidence="21">maculatus3</strain>
    </source>
</reference>
<feature type="compositionally biased region" description="Polar residues" evidence="18">
    <location>
        <begin position="235"/>
        <end position="244"/>
    </location>
</feature>
<dbReference type="SUPFAM" id="SSF57850">
    <property type="entry name" value="RING/U-box"/>
    <property type="match status" value="1"/>
</dbReference>
<evidence type="ECO:0000256" key="12">
    <source>
        <dbReference type="ARBA" id="ARBA00023242"/>
    </source>
</evidence>
<dbReference type="GO" id="GO:0036503">
    <property type="term" value="P:ERAD pathway"/>
    <property type="evidence" value="ECO:0007669"/>
    <property type="project" value="InterPro"/>
</dbReference>
<dbReference type="GO" id="GO:0005634">
    <property type="term" value="C:nucleus"/>
    <property type="evidence" value="ECO:0007669"/>
    <property type="project" value="UniProtKB-SubCell"/>
</dbReference>
<evidence type="ECO:0000256" key="1">
    <source>
        <dbReference type="ARBA" id="ARBA00000900"/>
    </source>
</evidence>
<sequence length="1312" mass="147754">MCPGKTVPQDKKGNGGTVLRSSAAIHTPIRARRLRKLGAKNTRNASNNNASSSTETDSVGAISDATTSSSSTTSGPETAPVTVEKVPDTQQMLTSTPTVSDKPESMDSNNGSDNVGSSSSLDNSTTTTTTSDLILPSKIEATLMLGLEVAEQSQQQQKARSVLVAVPPTCTTNATVARKKPTPPPTTTTAPAASANAWSFKKRSSSDLSSTKPDGDHHHHHHPTGMDGIGGLESKVQSEQQDSRVSAQDELLQIMLRIMKINSKARYSNSRFTIESAILETALEMLERQRYDEFCAELISEVIKGIYYGKLIEQHSDDSDAGRLSDSWSTIPNKKVKPIMLDEVIIGRGGGRGGGSSAGGGSTAATPMDIDMELQPEEDSSSAAGYCTSKPSMKAFANNRVAALEYLIGCYLRSNEELYSYTKVKKSKKMYLVETLPNVAAVIRQQTLKYAILVLKNTFQSFCQPGDGSESGSSSSSGNKAASATGSTALEKSPLLTLMYENKVSSDFMSNLMAESRKSDGEEDFRAIFNAVLDDLFIDMQNAICNENIVADPLNRLKELIETRVDNAHPICLLIVEHKIFLTAFTPDKYFAREISKVSFLAPFLSLSVLLDENPKFASHHFSENVCDRTLANSFHSILSNTRKVLHSIFLVLLTNQYSRFEMLNYIAAILKSNAKRIQYNADDRFLAKDGFMLNFMSVLQLLSVKINLSRIDPLYPHHPESLVEIEDETKLKFSSQEYADWRATLQDVKDWEQHKFVTHCWFLTLHAHHLGIIPAIQRYNKLLRATKELQRMVDELNATKAQWENTPLARRNKQVRDRCVSQMSKLSKAKLSCDIAIIDPNVLSACMQFYSTVCEYMLYQIENRPIDGPFTNRQHPSTLVASEHFSALPEWYIEDIADFILFCMQHSISVIGYVDNSIVTWILTLVCAPQLIKNPYITAKLIEVLFVTSPTIQTTSQRLYLRIINHELAQTALVSALMKFYTDIETTGQSTEFYDKFTIRYHISHLFKGLWESALHRQAFVNESKSGKQFVKFVNFFLNDTTYLLDECLEYLKRIHETQVLMMDDAGWNALTQDGQQSRQRQLVQDERQCRSYLTLARETVDMFHYMTIDIKEPFLRPELIDRLSSMLNYNLHQLCGPKCNDLRVRHPHKYGWEPRRLLGQLVDIYLHLSCDEFAAALAADERSFEKQFFEDAANRVERIGIRSHRHVDEFRELIHKAAAIYVKNQENADEFAEAPDDFKDPLMDTLMTDPVVLPSGTIMDRAIITRHLLNSSTDPFNRQPLTEDMLKPATELKERIQQWIKDYRAQKKSS</sequence>
<keyword evidence="9" id="KW-0808">Transferase</keyword>
<evidence type="ECO:0000256" key="18">
    <source>
        <dbReference type="SAM" id="MobiDB-lite"/>
    </source>
</evidence>
<dbReference type="Gene3D" id="3.30.40.10">
    <property type="entry name" value="Zinc/RING finger domain, C3HC4 (zinc finger)"/>
    <property type="match status" value="1"/>
</dbReference>
<dbReference type="Pfam" id="PF04564">
    <property type="entry name" value="U-box"/>
    <property type="match status" value="1"/>
</dbReference>
<feature type="compositionally biased region" description="Low complexity" evidence="18">
    <location>
        <begin position="187"/>
        <end position="199"/>
    </location>
</feature>
<dbReference type="InterPro" id="IPR045132">
    <property type="entry name" value="UBE4"/>
</dbReference>
<keyword evidence="11" id="KW-0007">Acetylation</keyword>
<dbReference type="PROSITE" id="PS51698">
    <property type="entry name" value="U_BOX"/>
    <property type="match status" value="1"/>
</dbReference>
<keyword evidence="10" id="KW-0833">Ubl conjugation pathway</keyword>
<keyword evidence="21" id="KW-1185">Reference proteome</keyword>
<evidence type="ECO:0000256" key="15">
    <source>
        <dbReference type="ARBA" id="ARBA00081821"/>
    </source>
</evidence>
<comment type="catalytic activity">
    <reaction evidence="1">
        <text>S-ubiquitinyl-[E2 ubiquitin-conjugating enzyme]-L-cysteine + [acceptor protein]-L-lysine = [E2 ubiquitin-conjugating enzyme]-L-cysteine + N(6)-ubiquitinyl-[acceptor protein]-L-lysine.</text>
        <dbReference type="EC" id="2.3.2.27"/>
    </reaction>
</comment>
<comment type="subcellular location">
    <subcellularLocation>
        <location evidence="3">Cytoplasm</location>
    </subcellularLocation>
    <subcellularLocation>
        <location evidence="2">Nucleus</location>
    </subcellularLocation>
</comment>